<organism evidence="1 2">
    <name type="scientific">Trichonephila inaurata madagascariensis</name>
    <dbReference type="NCBI Taxonomy" id="2747483"/>
    <lineage>
        <taxon>Eukaryota</taxon>
        <taxon>Metazoa</taxon>
        <taxon>Ecdysozoa</taxon>
        <taxon>Arthropoda</taxon>
        <taxon>Chelicerata</taxon>
        <taxon>Arachnida</taxon>
        <taxon>Araneae</taxon>
        <taxon>Araneomorphae</taxon>
        <taxon>Entelegynae</taxon>
        <taxon>Araneoidea</taxon>
        <taxon>Nephilidae</taxon>
        <taxon>Trichonephila</taxon>
        <taxon>Trichonephila inaurata</taxon>
    </lineage>
</organism>
<comment type="caution">
    <text evidence="1">The sequence shown here is derived from an EMBL/GenBank/DDBJ whole genome shotgun (WGS) entry which is preliminary data.</text>
</comment>
<protein>
    <submittedName>
        <fullName evidence="1">Uncharacterized protein</fullName>
    </submittedName>
</protein>
<evidence type="ECO:0000313" key="2">
    <source>
        <dbReference type="Proteomes" id="UP000886998"/>
    </source>
</evidence>
<gene>
    <name evidence="1" type="primary">NCL1_30259</name>
    <name evidence="1" type="ORF">TNIN_486851</name>
</gene>
<accession>A0A8X7CKI1</accession>
<name>A0A8X7CKI1_9ARAC</name>
<dbReference type="OrthoDB" id="6427445at2759"/>
<dbReference type="Proteomes" id="UP000886998">
    <property type="component" value="Unassembled WGS sequence"/>
</dbReference>
<dbReference type="EMBL" id="BMAV01018435">
    <property type="protein sequence ID" value="GFY70821.1"/>
    <property type="molecule type" value="Genomic_DNA"/>
</dbReference>
<reference evidence="1" key="1">
    <citation type="submission" date="2020-08" db="EMBL/GenBank/DDBJ databases">
        <title>Multicomponent nature underlies the extraordinary mechanical properties of spider dragline silk.</title>
        <authorList>
            <person name="Kono N."/>
            <person name="Nakamura H."/>
            <person name="Mori M."/>
            <person name="Yoshida Y."/>
            <person name="Ohtoshi R."/>
            <person name="Malay A.D."/>
            <person name="Moran D.A.P."/>
            <person name="Tomita M."/>
            <person name="Numata K."/>
            <person name="Arakawa K."/>
        </authorList>
    </citation>
    <scope>NUCLEOTIDE SEQUENCE</scope>
</reference>
<proteinExistence type="predicted"/>
<sequence>MAYLGKGRIAELRYIAKQLGEKVTDDLKIIDLKNLIVNSLNYEEEFVREMLNRIIEKRNITPCNINKVNSKSEYVSLDPSTIRSKENGVVMPVLRETGASLDIGFEKCAAPEMFTGEQGLVKHIHDDTMTCLQPAERKIECEPMHVVLKPIVSPRHLDQEKYFLENQTIELLEPDLEQNGLQRPEIGNEIQTHRQRRKETGKSTHLENDVDQFRLRECVVENGEDFGPSFTGEGTDNGNLVKLSVCEVMEAQLRSKESAPLIRGIENNVNDDASDQEKASMQLLPVRNELYIDTIGPLPIAPTWPR</sequence>
<evidence type="ECO:0000313" key="1">
    <source>
        <dbReference type="EMBL" id="GFY70821.1"/>
    </source>
</evidence>
<keyword evidence="2" id="KW-1185">Reference proteome</keyword>
<dbReference type="AlphaFoldDB" id="A0A8X7CKI1"/>